<sequence>QTERDKDRVLAGLEGASATSGQTFDRRKIEATLAGLTSRVFLMRNVHEDQATVFHTRWAMSYLRGPLTLDQIATLERSRPTPASPVARPAPIGDGLESTAPVPPAGVRHLHLARRGEGGQTVYRPALLAEARIHFIRSRQKVDSWHEVTLLAPLPDEGNDID</sequence>
<feature type="non-terminal residue" evidence="1">
    <location>
        <position position="1"/>
    </location>
</feature>
<comment type="caution">
    <text evidence="1">The sequence shown here is derived from an EMBL/GenBank/DDBJ whole genome shotgun (WGS) entry which is preliminary data.</text>
</comment>
<dbReference type="EMBL" id="BARS01056832">
    <property type="protein sequence ID" value="GAG46193.1"/>
    <property type="molecule type" value="Genomic_DNA"/>
</dbReference>
<evidence type="ECO:0000313" key="1">
    <source>
        <dbReference type="EMBL" id="GAG46193.1"/>
    </source>
</evidence>
<accession>X0YBU5</accession>
<feature type="non-terminal residue" evidence="1">
    <location>
        <position position="162"/>
    </location>
</feature>
<reference evidence="1" key="1">
    <citation type="journal article" date="2014" name="Front. Microbiol.">
        <title>High frequency of phylogenetically diverse reductive dehalogenase-homologous genes in deep subseafloor sedimentary metagenomes.</title>
        <authorList>
            <person name="Kawai M."/>
            <person name="Futagami T."/>
            <person name="Toyoda A."/>
            <person name="Takaki Y."/>
            <person name="Nishi S."/>
            <person name="Hori S."/>
            <person name="Arai W."/>
            <person name="Tsubouchi T."/>
            <person name="Morono Y."/>
            <person name="Uchiyama I."/>
            <person name="Ito T."/>
            <person name="Fujiyama A."/>
            <person name="Inagaki F."/>
            <person name="Takami H."/>
        </authorList>
    </citation>
    <scope>NUCLEOTIDE SEQUENCE</scope>
    <source>
        <strain evidence="1">Expedition CK06-06</strain>
    </source>
</reference>
<organism evidence="1">
    <name type="scientific">marine sediment metagenome</name>
    <dbReference type="NCBI Taxonomy" id="412755"/>
    <lineage>
        <taxon>unclassified sequences</taxon>
        <taxon>metagenomes</taxon>
        <taxon>ecological metagenomes</taxon>
    </lineage>
</organism>
<dbReference type="AlphaFoldDB" id="X0YBU5"/>
<proteinExistence type="predicted"/>
<gene>
    <name evidence="1" type="ORF">S01H1_83561</name>
</gene>
<protein>
    <submittedName>
        <fullName evidence="1">Uncharacterized protein</fullName>
    </submittedName>
</protein>
<name>X0YBU5_9ZZZZ</name>